<gene>
    <name evidence="1" type="ORF">KTH89_08340</name>
</gene>
<name>A0A949JXR3_9FIRM</name>
<organism evidence="1 2">
    <name type="scientific">Diplocloster agilis</name>
    <dbReference type="NCBI Taxonomy" id="2850323"/>
    <lineage>
        <taxon>Bacteria</taxon>
        <taxon>Bacillati</taxon>
        <taxon>Bacillota</taxon>
        <taxon>Clostridia</taxon>
        <taxon>Lachnospirales</taxon>
        <taxon>Lachnospiraceae</taxon>
        <taxon>Diplocloster</taxon>
    </lineage>
</organism>
<protein>
    <submittedName>
        <fullName evidence="1">3-isopropylmalate dehydrogenase</fullName>
    </submittedName>
</protein>
<accession>A0A949JXR3</accession>
<keyword evidence="2" id="KW-1185">Reference proteome</keyword>
<evidence type="ECO:0000313" key="2">
    <source>
        <dbReference type="Proteomes" id="UP000712157"/>
    </source>
</evidence>
<dbReference type="RefSeq" id="WP_238721367.1">
    <property type="nucleotide sequence ID" value="NZ_JAHQCW010000010.1"/>
</dbReference>
<comment type="caution">
    <text evidence="1">The sequence shown here is derived from an EMBL/GenBank/DDBJ whole genome shotgun (WGS) entry which is preliminary data.</text>
</comment>
<sequence>MKRKLLQWHPAFQAALQIELREVSGCLTFEREYNLTEKPLQIDTLIIKKEPGYRIEKSIGRIFRRHNIVEYKSPEDYISINDFFKVHGYTCIYQANTGRELEIPPQELTITLVGYHYPRKLFLFLREHYHAEIEAVYPGIYYIHGFLFPLQVLVTRELSKEENVWLSRLHSNLQLHEDIEPLARAYKGMEKNPLYAAAMDLIVRANWKKYQEGKEMCEALRELFAEELTEREIQGIDKGIEQGIEQGIGRGKVDDILELLTELGPIPDRLRKRIASQSNCDILTKWLKLAAKSESIEEFSDNMTQVE</sequence>
<dbReference type="AlphaFoldDB" id="A0A949JXR3"/>
<proteinExistence type="predicted"/>
<evidence type="ECO:0000313" key="1">
    <source>
        <dbReference type="EMBL" id="MBU9736544.1"/>
    </source>
</evidence>
<dbReference type="Proteomes" id="UP000712157">
    <property type="component" value="Unassembled WGS sequence"/>
</dbReference>
<dbReference type="EMBL" id="JAHQCW010000010">
    <property type="protein sequence ID" value="MBU9736544.1"/>
    <property type="molecule type" value="Genomic_DNA"/>
</dbReference>
<reference evidence="1" key="1">
    <citation type="submission" date="2021-06" db="EMBL/GenBank/DDBJ databases">
        <title>Description of novel taxa of the family Lachnospiraceae.</title>
        <authorList>
            <person name="Chaplin A.V."/>
            <person name="Sokolova S.R."/>
            <person name="Pikina A.P."/>
            <person name="Korzhanova M."/>
            <person name="Belova V."/>
            <person name="Korostin D."/>
            <person name="Efimov B.A."/>
        </authorList>
    </citation>
    <scope>NUCLEOTIDE SEQUENCE</scope>
    <source>
        <strain evidence="1">ASD5720</strain>
    </source>
</reference>